<feature type="transmembrane region" description="Helical" evidence="7">
    <location>
        <begin position="242"/>
        <end position="262"/>
    </location>
</feature>
<dbReference type="Proteomes" id="UP000247476">
    <property type="component" value="Unassembled WGS sequence"/>
</dbReference>
<dbReference type="GO" id="GO:0005886">
    <property type="term" value="C:plasma membrane"/>
    <property type="evidence" value="ECO:0007669"/>
    <property type="project" value="UniProtKB-SubCell"/>
</dbReference>
<evidence type="ECO:0000313" key="9">
    <source>
        <dbReference type="EMBL" id="PYI57409.1"/>
    </source>
</evidence>
<dbReference type="InterPro" id="IPR037185">
    <property type="entry name" value="EmrE-like"/>
</dbReference>
<evidence type="ECO:0000256" key="6">
    <source>
        <dbReference type="ARBA" id="ARBA00023136"/>
    </source>
</evidence>
<dbReference type="EMBL" id="QJVJ01000001">
    <property type="protein sequence ID" value="PYI57409.1"/>
    <property type="molecule type" value="Genomic_DNA"/>
</dbReference>
<accession>A0A2V5KCQ1</accession>
<evidence type="ECO:0000256" key="7">
    <source>
        <dbReference type="SAM" id="Phobius"/>
    </source>
</evidence>
<dbReference type="InterPro" id="IPR000620">
    <property type="entry name" value="EamA_dom"/>
</dbReference>
<evidence type="ECO:0000256" key="3">
    <source>
        <dbReference type="ARBA" id="ARBA00022475"/>
    </source>
</evidence>
<comment type="similarity">
    <text evidence="2">Belongs to the EamA transporter family.</text>
</comment>
<evidence type="ECO:0000313" key="10">
    <source>
        <dbReference type="Proteomes" id="UP000247476"/>
    </source>
</evidence>
<protein>
    <recommendedName>
        <fullName evidence="8">EamA domain-containing protein</fullName>
    </recommendedName>
</protein>
<evidence type="ECO:0000256" key="2">
    <source>
        <dbReference type="ARBA" id="ARBA00007362"/>
    </source>
</evidence>
<dbReference type="OrthoDB" id="9804865at2"/>
<feature type="transmembrane region" description="Helical" evidence="7">
    <location>
        <begin position="119"/>
        <end position="138"/>
    </location>
</feature>
<evidence type="ECO:0000256" key="1">
    <source>
        <dbReference type="ARBA" id="ARBA00004651"/>
    </source>
</evidence>
<evidence type="ECO:0000256" key="5">
    <source>
        <dbReference type="ARBA" id="ARBA00022989"/>
    </source>
</evidence>
<keyword evidence="6 7" id="KW-0472">Membrane</keyword>
<feature type="transmembrane region" description="Helical" evidence="7">
    <location>
        <begin position="176"/>
        <end position="195"/>
    </location>
</feature>
<comment type="subcellular location">
    <subcellularLocation>
        <location evidence="1">Cell membrane</location>
        <topology evidence="1">Multi-pass membrane protein</topology>
    </subcellularLocation>
</comment>
<feature type="transmembrane region" description="Helical" evidence="7">
    <location>
        <begin position="88"/>
        <end position="107"/>
    </location>
</feature>
<dbReference type="Pfam" id="PF00892">
    <property type="entry name" value="EamA"/>
    <property type="match status" value="2"/>
</dbReference>
<feature type="transmembrane region" description="Helical" evidence="7">
    <location>
        <begin position="144"/>
        <end position="164"/>
    </location>
</feature>
<feature type="transmembrane region" description="Helical" evidence="7">
    <location>
        <begin position="31"/>
        <end position="52"/>
    </location>
</feature>
<evidence type="ECO:0000256" key="4">
    <source>
        <dbReference type="ARBA" id="ARBA00022692"/>
    </source>
</evidence>
<dbReference type="AlphaFoldDB" id="A0A2V5KCQ1"/>
<keyword evidence="5 7" id="KW-1133">Transmembrane helix</keyword>
<dbReference type="RefSeq" id="WP_110838448.1">
    <property type="nucleotide sequence ID" value="NZ_QJVJ01000001.1"/>
</dbReference>
<feature type="domain" description="EamA" evidence="8">
    <location>
        <begin position="2"/>
        <end position="131"/>
    </location>
</feature>
<feature type="transmembrane region" description="Helical" evidence="7">
    <location>
        <begin position="210"/>
        <end position="230"/>
    </location>
</feature>
<dbReference type="PANTHER" id="PTHR42920:SF5">
    <property type="entry name" value="EAMA DOMAIN-CONTAINING PROTEIN"/>
    <property type="match status" value="1"/>
</dbReference>
<dbReference type="PANTHER" id="PTHR42920">
    <property type="entry name" value="OS03G0707200 PROTEIN-RELATED"/>
    <property type="match status" value="1"/>
</dbReference>
<organism evidence="9 10">
    <name type="scientific">Paenibacillus flagellatus</name>
    <dbReference type="NCBI Taxonomy" id="2211139"/>
    <lineage>
        <taxon>Bacteria</taxon>
        <taxon>Bacillati</taxon>
        <taxon>Bacillota</taxon>
        <taxon>Bacilli</taxon>
        <taxon>Bacillales</taxon>
        <taxon>Paenibacillaceae</taxon>
        <taxon>Paenibacillus</taxon>
    </lineage>
</organism>
<comment type="caution">
    <text evidence="9">The sequence shown here is derived from an EMBL/GenBank/DDBJ whole genome shotgun (WGS) entry which is preliminary data.</text>
</comment>
<reference evidence="9 10" key="1">
    <citation type="submission" date="2018-05" db="EMBL/GenBank/DDBJ databases">
        <title>Paenibacillus flagellatus sp. nov., isolated from selenium mineral soil.</title>
        <authorList>
            <person name="Dai X."/>
        </authorList>
    </citation>
    <scope>NUCLEOTIDE SEQUENCE [LARGE SCALE GENOMIC DNA]</scope>
    <source>
        <strain evidence="9 10">DXL2</strain>
    </source>
</reference>
<keyword evidence="4 7" id="KW-0812">Transmembrane</keyword>
<keyword evidence="3" id="KW-1003">Cell membrane</keyword>
<dbReference type="SUPFAM" id="SSF103481">
    <property type="entry name" value="Multidrug resistance efflux transporter EmrE"/>
    <property type="match status" value="1"/>
</dbReference>
<name>A0A2V5KCQ1_9BACL</name>
<feature type="transmembrane region" description="Helical" evidence="7">
    <location>
        <begin position="268"/>
        <end position="286"/>
    </location>
</feature>
<proteinExistence type="inferred from homology"/>
<feature type="transmembrane region" description="Helical" evidence="7">
    <location>
        <begin position="64"/>
        <end position="82"/>
    </location>
</feature>
<sequence length="297" mass="32803">MAHLCLLVTVVIWGFSYIVMKDSTAAYPKDLFQFWRYALVTAIYAVVFYKSVRGMKWRLWSVGLFRLGLANFILSFFSIYAVQYTTPTRIVVINSLIIGVVPLLQYIHYRTPIHLREKVAIGISLGAITFLIEPYKLTLQLGDGLALIGMIGYAYTIVIMNQLLQRERVSVVQVSFLTVAGTAFYFALVVAYYGIFHSGWLAVHAVPADVSTMAGIAYMIVIVSIVSNLLQSFGQRKLSPVVVSIVFCLEPFITAVFDYIVLGNVPTVGMIVSGCLLVLATVTASVKKTRAEPTASA</sequence>
<keyword evidence="10" id="KW-1185">Reference proteome</keyword>
<evidence type="ECO:0000259" key="8">
    <source>
        <dbReference type="Pfam" id="PF00892"/>
    </source>
</evidence>
<gene>
    <name evidence="9" type="ORF">DLM86_02930</name>
</gene>
<dbReference type="InterPro" id="IPR051258">
    <property type="entry name" value="Diverse_Substrate_Transporter"/>
</dbReference>
<feature type="domain" description="EamA" evidence="8">
    <location>
        <begin position="141"/>
        <end position="283"/>
    </location>
</feature>